<gene>
    <name evidence="3" type="ORF">J0P97_00205</name>
</gene>
<name>A0ABS5XPP8_9MICO</name>
<organism evidence="3 4">
    <name type="scientific">Microbacterium flavum</name>
    <dbReference type="NCBI Taxonomy" id="415216"/>
    <lineage>
        <taxon>Bacteria</taxon>
        <taxon>Bacillati</taxon>
        <taxon>Actinomycetota</taxon>
        <taxon>Actinomycetes</taxon>
        <taxon>Micrococcales</taxon>
        <taxon>Microbacteriaceae</taxon>
        <taxon>Microbacterium</taxon>
    </lineage>
</organism>
<keyword evidence="2" id="KW-0812">Transmembrane</keyword>
<protein>
    <recommendedName>
        <fullName evidence="5">DUF998 domain-containing protein</fullName>
    </recommendedName>
</protein>
<evidence type="ECO:0000256" key="2">
    <source>
        <dbReference type="SAM" id="Phobius"/>
    </source>
</evidence>
<keyword evidence="4" id="KW-1185">Reference proteome</keyword>
<dbReference type="Proteomes" id="UP000740605">
    <property type="component" value="Unassembled WGS sequence"/>
</dbReference>
<feature type="transmembrane region" description="Helical" evidence="2">
    <location>
        <begin position="138"/>
        <end position="157"/>
    </location>
</feature>
<sequence length="226" mass="23771">MAPVLAFDRSARYGAAIVAMLVGGYLGVATDFSSIVQSEVYAGTIASDAPLQSLVQFLLVLGSMLTAVILLPTSGWRRLGAVTLVCVVLLMWVTFGLQHAAGNVVHPVTFWRFVLDQGGVVLVAAVGGWVIARGRHPWTWTVIVLAVIPALITPVLVEHSFPSSAIALISQATVAVVGLGAVWLAVWIDGSIGRAASRRRGAHEEGPDAVASDPRPTDEVQSSSVR</sequence>
<feature type="transmembrane region" description="Helical" evidence="2">
    <location>
        <begin position="110"/>
        <end position="131"/>
    </location>
</feature>
<dbReference type="RefSeq" id="WP_215485761.1">
    <property type="nucleotide sequence ID" value="NZ_BAAAPJ010000001.1"/>
</dbReference>
<feature type="region of interest" description="Disordered" evidence="1">
    <location>
        <begin position="198"/>
        <end position="226"/>
    </location>
</feature>
<dbReference type="EMBL" id="JAFLHG010000001">
    <property type="protein sequence ID" value="MBT8796499.1"/>
    <property type="molecule type" value="Genomic_DNA"/>
</dbReference>
<feature type="transmembrane region" description="Helical" evidence="2">
    <location>
        <begin position="163"/>
        <end position="188"/>
    </location>
</feature>
<accession>A0ABS5XPP8</accession>
<keyword evidence="2" id="KW-1133">Transmembrane helix</keyword>
<proteinExistence type="predicted"/>
<evidence type="ECO:0000256" key="1">
    <source>
        <dbReference type="SAM" id="MobiDB-lite"/>
    </source>
</evidence>
<comment type="caution">
    <text evidence="3">The sequence shown here is derived from an EMBL/GenBank/DDBJ whole genome shotgun (WGS) entry which is preliminary data.</text>
</comment>
<feature type="transmembrane region" description="Helical" evidence="2">
    <location>
        <begin position="53"/>
        <end position="72"/>
    </location>
</feature>
<evidence type="ECO:0000313" key="3">
    <source>
        <dbReference type="EMBL" id="MBT8796499.1"/>
    </source>
</evidence>
<feature type="transmembrane region" description="Helical" evidence="2">
    <location>
        <begin position="79"/>
        <end position="98"/>
    </location>
</feature>
<keyword evidence="2" id="KW-0472">Membrane</keyword>
<reference evidence="3 4" key="1">
    <citation type="submission" date="2021-03" db="EMBL/GenBank/DDBJ databases">
        <title>Microbacterium pauli sp. nov., isolated from microfiltered milk.</title>
        <authorList>
            <person name="Bellassi P."/>
            <person name="Fontana A."/>
            <person name="Callegari M.L."/>
            <person name="Lorenzo M."/>
            <person name="Cappa F."/>
        </authorList>
    </citation>
    <scope>NUCLEOTIDE SEQUENCE [LARGE SCALE GENOMIC DNA]</scope>
    <source>
        <strain evidence="3 4">DSM 18909</strain>
    </source>
</reference>
<feature type="transmembrane region" description="Helical" evidence="2">
    <location>
        <begin position="12"/>
        <end position="33"/>
    </location>
</feature>
<evidence type="ECO:0000313" key="4">
    <source>
        <dbReference type="Proteomes" id="UP000740605"/>
    </source>
</evidence>
<evidence type="ECO:0008006" key="5">
    <source>
        <dbReference type="Google" id="ProtNLM"/>
    </source>
</evidence>